<feature type="domain" description="RES" evidence="1">
    <location>
        <begin position="233"/>
        <end position="389"/>
    </location>
</feature>
<dbReference type="InterPro" id="IPR014914">
    <property type="entry name" value="RES_dom"/>
</dbReference>
<accession>A0AAW3EWK4</accession>
<dbReference type="Pfam" id="PF08808">
    <property type="entry name" value="RES"/>
    <property type="match status" value="1"/>
</dbReference>
<evidence type="ECO:0000313" key="2">
    <source>
        <dbReference type="EMBL" id="KGC11689.1"/>
    </source>
</evidence>
<dbReference type="SMART" id="SM00953">
    <property type="entry name" value="RES"/>
    <property type="match status" value="1"/>
</dbReference>
<proteinExistence type="predicted"/>
<dbReference type="AlphaFoldDB" id="A0AAW3EWK4"/>
<protein>
    <submittedName>
        <fullName evidence="2">RES domain protein</fullName>
    </submittedName>
</protein>
<evidence type="ECO:0000259" key="1">
    <source>
        <dbReference type="SMART" id="SM00953"/>
    </source>
</evidence>
<evidence type="ECO:0000313" key="3">
    <source>
        <dbReference type="Proteomes" id="UP000029590"/>
    </source>
</evidence>
<dbReference type="Pfam" id="PF18870">
    <property type="entry name" value="HEPN_RES_NTD1"/>
    <property type="match status" value="1"/>
</dbReference>
<organism evidence="2 3">
    <name type="scientific">Burkholderia gladioli</name>
    <name type="common">Pseudomonas marginata</name>
    <name type="synonym">Phytomonas marginata</name>
    <dbReference type="NCBI Taxonomy" id="28095"/>
    <lineage>
        <taxon>Bacteria</taxon>
        <taxon>Pseudomonadati</taxon>
        <taxon>Pseudomonadota</taxon>
        <taxon>Betaproteobacteria</taxon>
        <taxon>Burkholderiales</taxon>
        <taxon>Burkholderiaceae</taxon>
        <taxon>Burkholderia</taxon>
    </lineage>
</organism>
<dbReference type="RefSeq" id="WP_230676260.1">
    <property type="nucleotide sequence ID" value="NZ_CADEVY010000006.1"/>
</dbReference>
<dbReference type="Proteomes" id="UP000029590">
    <property type="component" value="Unassembled WGS sequence"/>
</dbReference>
<reference evidence="2 3" key="1">
    <citation type="submission" date="2014-04" db="EMBL/GenBank/DDBJ databases">
        <authorList>
            <person name="Bishop-Lilly K.A."/>
            <person name="Broomall S.M."/>
            <person name="Chain P.S."/>
            <person name="Chertkov O."/>
            <person name="Coyne S.R."/>
            <person name="Daligault H.E."/>
            <person name="Davenport K.W."/>
            <person name="Erkkila T."/>
            <person name="Frey K.G."/>
            <person name="Gibbons H.S."/>
            <person name="Gu W."/>
            <person name="Jaissle J."/>
            <person name="Johnson S.L."/>
            <person name="Koroleva G.I."/>
            <person name="Ladner J.T."/>
            <person name="Lo C.-C."/>
            <person name="Minogue T.D."/>
            <person name="Munk C."/>
            <person name="Palacios G.F."/>
            <person name="Redden C.L."/>
            <person name="Rosenzweig C.N."/>
            <person name="Scholz M.B."/>
            <person name="Teshima H."/>
            <person name="Xu Y."/>
        </authorList>
    </citation>
    <scope>NUCLEOTIDE SEQUENCE [LARGE SCALE GENOMIC DNA]</scope>
    <source>
        <strain evidence="3">gladioli</strain>
    </source>
</reference>
<dbReference type="InterPro" id="IPR041206">
    <property type="entry name" value="HEPN/RES_NTD1"/>
</dbReference>
<dbReference type="EMBL" id="JPGG01000017">
    <property type="protein sequence ID" value="KGC11689.1"/>
    <property type="molecule type" value="Genomic_DNA"/>
</dbReference>
<gene>
    <name evidence="2" type="ORF">DM48_7160</name>
</gene>
<sequence>MLNLEVSNGMNDDGDDQKHICFQCTAESYLSTAIEKDGKPEECAYCGQMRVCISIEELADRIESAFDDHYICTPNQPTSWQQCLLSDRESDYEWEREGQPVLDAIEEAAVIPREAAEDVLEILDDRHGDFDAMTMGEETEFSSDTYYEEKSASAQGWHDEWRNFERSLKTEARFFSRSASELLARIFGSIDVLKTRPRHPLAVSAGPTRRLTHLYRARVFQSEDKLEEALCRPDMHLGSPPTQFANSGRMNARGISVFYGATSASVALAEVRPPVGCKVVVAKFAITRPLRLLDLTALDDVQDGGSIFDPSLKGRLERVAFLRSLGLLMTRAVMPNDEAFDYLATQAIADFLATENEPRFDGIIFRSAQSKRGSNVVLFHKAARVEAIELPKGAEIDVHTGYGTEDGWEIDYGVSEVVPKAKLPGQKDAMDSLTGSVPHLGLSYGGDDDYRETALRVDLASVEVHHVNSVKVYSTRFAVSRHRLEKREPEF</sequence>
<comment type="caution">
    <text evidence="2">The sequence shown here is derived from an EMBL/GenBank/DDBJ whole genome shotgun (WGS) entry which is preliminary data.</text>
</comment>
<name>A0AAW3EWK4_BURGA</name>